<dbReference type="Proteomes" id="UP000267029">
    <property type="component" value="Unassembled WGS sequence"/>
</dbReference>
<keyword evidence="6" id="KW-1185">Reference proteome</keyword>
<evidence type="ECO:0000313" key="6">
    <source>
        <dbReference type="Proteomes" id="UP000267029"/>
    </source>
</evidence>
<dbReference type="PANTHER" id="PTHR46428">
    <property type="entry name" value="KELCH DOMAIN-CONTAINING PROTEIN 10"/>
    <property type="match status" value="1"/>
</dbReference>
<reference evidence="5 6" key="1">
    <citation type="submission" date="2018-10" db="EMBL/GenBank/DDBJ databases">
        <authorList>
            <consortium name="Pathogen Informatics"/>
        </authorList>
    </citation>
    <scope>NUCLEOTIDE SEQUENCE [LARGE SCALE GENOMIC DNA]</scope>
</reference>
<dbReference type="STRING" id="53468.A0A0R3UKL5"/>
<organism evidence="5 6">
    <name type="scientific">Mesocestoides corti</name>
    <name type="common">Flatworm</name>
    <dbReference type="NCBI Taxonomy" id="53468"/>
    <lineage>
        <taxon>Eukaryota</taxon>
        <taxon>Metazoa</taxon>
        <taxon>Spiralia</taxon>
        <taxon>Lophotrochozoa</taxon>
        <taxon>Platyhelminthes</taxon>
        <taxon>Cestoda</taxon>
        <taxon>Eucestoda</taxon>
        <taxon>Cyclophyllidea</taxon>
        <taxon>Mesocestoididae</taxon>
        <taxon>Mesocestoides</taxon>
    </lineage>
</organism>
<dbReference type="Pfam" id="PF24681">
    <property type="entry name" value="Kelch_KLHDC2_KLHL20_DRC7"/>
    <property type="match status" value="1"/>
</dbReference>
<dbReference type="AlphaFoldDB" id="A0A0R3UKL5"/>
<evidence type="ECO:0000256" key="4">
    <source>
        <dbReference type="ARBA" id="ARBA00041041"/>
    </source>
</evidence>
<accession>A0A0R3UKL5</accession>
<name>A0A0R3UKL5_MESCO</name>
<dbReference type="InterPro" id="IPR015915">
    <property type="entry name" value="Kelch-typ_b-propeller"/>
</dbReference>
<dbReference type="EMBL" id="UXSR01005460">
    <property type="protein sequence ID" value="VDD82142.1"/>
    <property type="molecule type" value="Genomic_DNA"/>
</dbReference>
<keyword evidence="2" id="KW-0677">Repeat</keyword>
<keyword evidence="1" id="KW-0880">Kelch repeat</keyword>
<evidence type="ECO:0000256" key="3">
    <source>
        <dbReference type="ARBA" id="ARBA00038487"/>
    </source>
</evidence>
<dbReference type="Gene3D" id="2.120.10.80">
    <property type="entry name" value="Kelch-type beta propeller"/>
    <property type="match status" value="2"/>
</dbReference>
<dbReference type="InterPro" id="IPR052125">
    <property type="entry name" value="KLHDC10"/>
</dbReference>
<evidence type="ECO:0000256" key="2">
    <source>
        <dbReference type="ARBA" id="ARBA00022737"/>
    </source>
</evidence>
<gene>
    <name evidence="5" type="ORF">MCOS_LOCUS8145</name>
</gene>
<dbReference type="PANTHER" id="PTHR46428:SF1">
    <property type="entry name" value="KELCH DOMAIN-CONTAINING PROTEIN 10"/>
    <property type="match status" value="1"/>
</dbReference>
<proteinExistence type="inferred from homology"/>
<sequence>MDHVVRCEEVRGVDGGSNIPAGRSGHRIVCIAGDIYVLGGYIQLPTGLEVVGEVWAYNILAGRWRQLAIPNCPFQLALSASALAVGKRIIIHGGSGIPFGANVNNSLMEIDVVTERCAEYACNPKDGETKNIPQKTYGHSLTYAHLTGHKPPGCGDMLFKVGGALGVPYTNIVSAFSFDTGTWETLFGCDGANSEEKFAPRYRHDAIFWKDELYIIGGTNSEGSLPFWPMPVFHVRERSWRNITFSGSCPAPLRCPCSVHFNHVVYTTGGISDATGALNDLVYAFDLESLVFYTVGTQPLPTFFHDLTVVSEVSALIPAPFGSRCLDLYAPTALGLGSRSLNASSATLHPQWLGGQFYSFGGVREENRVNHLFCLTLLHQPKSLAELCWQRVSHELRVFFPPDLRASQLEEVFREGCLTFFSRLMIQHVQTMFENEAGDFANDDTLSGIHEIYKYTKTALFNLLNRFRSVTWKYRSTPLGSLPKCFGLLFDSMMTAFTSIVREIEAERRVDPVECVSLFLTILFYCNGAPLKYVTRLPYGFRCLNVVCRHMDRIASETNDDTSSPPKRTLFATV</sequence>
<dbReference type="OrthoDB" id="7676067at2759"/>
<dbReference type="Pfam" id="PF01344">
    <property type="entry name" value="Kelch_1"/>
    <property type="match status" value="1"/>
</dbReference>
<protein>
    <recommendedName>
        <fullName evidence="4">Kelch domain-containing protein 10</fullName>
    </recommendedName>
</protein>
<evidence type="ECO:0000313" key="5">
    <source>
        <dbReference type="EMBL" id="VDD82142.1"/>
    </source>
</evidence>
<dbReference type="SUPFAM" id="SSF117281">
    <property type="entry name" value="Kelch motif"/>
    <property type="match status" value="1"/>
</dbReference>
<evidence type="ECO:0000256" key="1">
    <source>
        <dbReference type="ARBA" id="ARBA00022441"/>
    </source>
</evidence>
<comment type="similarity">
    <text evidence="3">Belongs to the KLHDC10 family.</text>
</comment>
<dbReference type="GO" id="GO:0032874">
    <property type="term" value="P:positive regulation of stress-activated MAPK cascade"/>
    <property type="evidence" value="ECO:0007669"/>
    <property type="project" value="TreeGrafter"/>
</dbReference>
<dbReference type="InterPro" id="IPR006652">
    <property type="entry name" value="Kelch_1"/>
</dbReference>